<dbReference type="EMBL" id="LIAE01010337">
    <property type="protein sequence ID" value="PAV62958.1"/>
    <property type="molecule type" value="Genomic_DNA"/>
</dbReference>
<feature type="domain" description="Biopterin-dependent aromatic amino acid hydroxylase family profile" evidence="11">
    <location>
        <begin position="318"/>
        <end position="668"/>
    </location>
</feature>
<dbReference type="PANTHER" id="PTHR11473:SF16">
    <property type="entry name" value="TRYPTOPHAN 5-HYDROXYLASE 2"/>
    <property type="match status" value="1"/>
</dbReference>
<feature type="binding site" evidence="9">
    <location>
        <position position="502"/>
    </location>
    <ligand>
        <name>Fe cation</name>
        <dbReference type="ChEBI" id="CHEBI:24875"/>
    </ligand>
</feature>
<feature type="binding site" evidence="9">
    <location>
        <position position="542"/>
    </location>
    <ligand>
        <name>Fe cation</name>
        <dbReference type="ChEBI" id="CHEBI:24875"/>
    </ligand>
</feature>
<evidence type="ECO:0000259" key="11">
    <source>
        <dbReference type="PROSITE" id="PS51410"/>
    </source>
</evidence>
<protein>
    <recommendedName>
        <fullName evidence="11">Biopterin-dependent aromatic amino acid hydroxylase family profile domain-containing protein</fullName>
    </recommendedName>
</protein>
<dbReference type="PANTHER" id="PTHR11473">
    <property type="entry name" value="AROMATIC AMINO ACID HYDROXYLASE"/>
    <property type="match status" value="1"/>
</dbReference>
<evidence type="ECO:0000313" key="13">
    <source>
        <dbReference type="Proteomes" id="UP000218231"/>
    </source>
</evidence>
<keyword evidence="10" id="KW-1133">Transmembrane helix</keyword>
<feature type="transmembrane region" description="Helical" evidence="10">
    <location>
        <begin position="20"/>
        <end position="42"/>
    </location>
</feature>
<keyword evidence="8" id="KW-0503">Monooxygenase</keyword>
<comment type="similarity">
    <text evidence="3">Belongs to the biopterin-dependent aromatic amino acid hydroxylase family.</text>
</comment>
<evidence type="ECO:0000313" key="12">
    <source>
        <dbReference type="EMBL" id="PAV62958.1"/>
    </source>
</evidence>
<sequence length="668" mass="76747">MCRCPLQFPNFSSKFPSKLLLFCFQIVTFMLSSFLVAIIGAVEWKTAVGQEVACYHCISLNYRNPISSNDPLPPRQNSENLTEIFKALEQSGVRAAPLSDSCADVSLTEQPVFYNTPVEICRSGRSYIDKCAKMTFMFKEMASAMKFYYYAKKQPAVRTSSNSPNSPDTRLEEFKKRFRRSGSLGIPFVPEENVRELFTDLGSPYRSGSPFFGRQPSIREDEEDQELEGLPVLTVIVKSAREVTNITTMIEGLPAKCRVKHMETRDCEDGTERQIEVLMELEMEKGMTNDEALAVMRSNGLNVYEVSFTIKPVTEENYIEPGSNDATTGSEWFPKSIYDLDICAKRVIMYGAGLDADHPGFKDDEYRKRRMMFADIALNYKHGESIPRIEYSESERKTWGVIYKKLRELHKKYACKEYLDNFEQLERHCGYSEDNVPQLEDICRFLKAKTGFRVRPVAGYLSARDFLAGLAFRVFFCTQYVRHQADPFYTPEPDTVHEIMGHMPLFADPDFAQFSQEIGLASLGASEEDLKKLATLYFFSIEFGLSLEADNSSEDKENLENRTPQKRHNYKHAVEGDSKILCFDPDLVVRQECLITTFQEAYFYTRNFEEAQQKLRMFTSNMKRPFVVRYNPYTESVEVLNNKRSLMLAVNSLRSDINLLAGALHYMF</sequence>
<keyword evidence="7 9" id="KW-0408">Iron</keyword>
<feature type="binding site" evidence="9">
    <location>
        <position position="497"/>
    </location>
    <ligand>
        <name>Fe cation</name>
        <dbReference type="ChEBI" id="CHEBI:24875"/>
    </ligand>
</feature>
<dbReference type="InterPro" id="IPR019774">
    <property type="entry name" value="Aromatic-AA_hydroxylase_C"/>
</dbReference>
<dbReference type="InterPro" id="IPR036329">
    <property type="entry name" value="Aro-AA_hydroxylase_C_sf"/>
</dbReference>
<dbReference type="SUPFAM" id="SSF56534">
    <property type="entry name" value="Aromatic aminoacid monoxygenases, catalytic and oligomerization domains"/>
    <property type="match status" value="1"/>
</dbReference>
<evidence type="ECO:0000256" key="1">
    <source>
        <dbReference type="ARBA" id="ARBA00001954"/>
    </source>
</evidence>
<dbReference type="PROSITE" id="PS00367">
    <property type="entry name" value="BH4_AAA_HYDROXYL_1"/>
    <property type="match status" value="1"/>
</dbReference>
<evidence type="ECO:0000256" key="5">
    <source>
        <dbReference type="ARBA" id="ARBA00022723"/>
    </source>
</evidence>
<dbReference type="GO" id="GO:0046189">
    <property type="term" value="P:phenol-containing compound biosynthetic process"/>
    <property type="evidence" value="ECO:0007669"/>
    <property type="project" value="UniProtKB-ARBA"/>
</dbReference>
<dbReference type="Pfam" id="PF00351">
    <property type="entry name" value="Biopterin_H"/>
    <property type="match status" value="1"/>
</dbReference>
<gene>
    <name evidence="12" type="ORF">WR25_03860</name>
</gene>
<dbReference type="InterPro" id="IPR018301">
    <property type="entry name" value="ArAA_hydroxylase_Fe/CU_BS"/>
</dbReference>
<evidence type="ECO:0000256" key="2">
    <source>
        <dbReference type="ARBA" id="ARBA00004496"/>
    </source>
</evidence>
<name>A0A2A2JMP4_9BILA</name>
<dbReference type="PROSITE" id="PS51410">
    <property type="entry name" value="BH4_AAA_HYDROXYL_2"/>
    <property type="match status" value="1"/>
</dbReference>
<dbReference type="GO" id="GO:0005506">
    <property type="term" value="F:iron ion binding"/>
    <property type="evidence" value="ECO:0007669"/>
    <property type="project" value="InterPro"/>
</dbReference>
<dbReference type="PRINTS" id="PR00372">
    <property type="entry name" value="FYWHYDRXLASE"/>
</dbReference>
<dbReference type="InterPro" id="IPR036951">
    <property type="entry name" value="ArAA_hydroxylase_sf"/>
</dbReference>
<dbReference type="InterPro" id="IPR001273">
    <property type="entry name" value="ArAA_hydroxylase"/>
</dbReference>
<keyword evidence="10" id="KW-0812">Transmembrane</keyword>
<accession>A0A2A2JMP4</accession>
<dbReference type="FunFam" id="1.10.800.10:FF:000004">
    <property type="entry name" value="Tyrosine 3-monooxygenase"/>
    <property type="match status" value="1"/>
</dbReference>
<dbReference type="AlphaFoldDB" id="A0A2A2JMP4"/>
<keyword evidence="5 9" id="KW-0479">Metal-binding</keyword>
<dbReference type="GO" id="GO:0043005">
    <property type="term" value="C:neuron projection"/>
    <property type="evidence" value="ECO:0007669"/>
    <property type="project" value="TreeGrafter"/>
</dbReference>
<dbReference type="OrthoDB" id="983542at2759"/>
<keyword evidence="13" id="KW-1185">Reference proteome</keyword>
<evidence type="ECO:0000256" key="9">
    <source>
        <dbReference type="PIRSR" id="PIRSR601273-2"/>
    </source>
</evidence>
<evidence type="ECO:0000256" key="8">
    <source>
        <dbReference type="ARBA" id="ARBA00023033"/>
    </source>
</evidence>
<evidence type="ECO:0000256" key="7">
    <source>
        <dbReference type="ARBA" id="ARBA00023004"/>
    </source>
</evidence>
<evidence type="ECO:0000256" key="4">
    <source>
        <dbReference type="ARBA" id="ARBA00022490"/>
    </source>
</evidence>
<comment type="cofactor">
    <cofactor evidence="1 9">
        <name>Fe(2+)</name>
        <dbReference type="ChEBI" id="CHEBI:29033"/>
    </cofactor>
</comment>
<dbReference type="Proteomes" id="UP000218231">
    <property type="component" value="Unassembled WGS sequence"/>
</dbReference>
<dbReference type="GO" id="GO:0006570">
    <property type="term" value="P:tyrosine metabolic process"/>
    <property type="evidence" value="ECO:0007669"/>
    <property type="project" value="UniProtKB-ARBA"/>
</dbReference>
<dbReference type="GO" id="GO:0005737">
    <property type="term" value="C:cytoplasm"/>
    <property type="evidence" value="ECO:0007669"/>
    <property type="project" value="UniProtKB-SubCell"/>
</dbReference>
<dbReference type="Gene3D" id="1.10.800.10">
    <property type="entry name" value="Aromatic amino acid hydroxylase"/>
    <property type="match status" value="1"/>
</dbReference>
<evidence type="ECO:0000256" key="10">
    <source>
        <dbReference type="SAM" id="Phobius"/>
    </source>
</evidence>
<proteinExistence type="inferred from homology"/>
<dbReference type="GO" id="GO:0006576">
    <property type="term" value="P:biogenic amine metabolic process"/>
    <property type="evidence" value="ECO:0007669"/>
    <property type="project" value="UniProtKB-ARBA"/>
</dbReference>
<reference evidence="12 13" key="1">
    <citation type="journal article" date="2017" name="Curr. Biol.">
        <title>Genome architecture and evolution of a unichromosomal asexual nematode.</title>
        <authorList>
            <person name="Fradin H."/>
            <person name="Zegar C."/>
            <person name="Gutwein M."/>
            <person name="Lucas J."/>
            <person name="Kovtun M."/>
            <person name="Corcoran D."/>
            <person name="Baugh L.R."/>
            <person name="Kiontke K."/>
            <person name="Gunsalus K."/>
            <person name="Fitch D.H."/>
            <person name="Piano F."/>
        </authorList>
    </citation>
    <scope>NUCLEOTIDE SEQUENCE [LARGE SCALE GENOMIC DNA]</scope>
    <source>
        <strain evidence="12">PF1309</strain>
    </source>
</reference>
<keyword evidence="6" id="KW-0560">Oxidoreductase</keyword>
<evidence type="ECO:0000256" key="3">
    <source>
        <dbReference type="ARBA" id="ARBA00009712"/>
    </source>
</evidence>
<dbReference type="GO" id="GO:0004510">
    <property type="term" value="F:tryptophan 5-monooxygenase activity"/>
    <property type="evidence" value="ECO:0007669"/>
    <property type="project" value="TreeGrafter"/>
</dbReference>
<keyword evidence="10" id="KW-0472">Membrane</keyword>
<keyword evidence="4" id="KW-0963">Cytoplasm</keyword>
<dbReference type="STRING" id="2018661.A0A2A2JMP4"/>
<organism evidence="12 13">
    <name type="scientific">Diploscapter pachys</name>
    <dbReference type="NCBI Taxonomy" id="2018661"/>
    <lineage>
        <taxon>Eukaryota</taxon>
        <taxon>Metazoa</taxon>
        <taxon>Ecdysozoa</taxon>
        <taxon>Nematoda</taxon>
        <taxon>Chromadorea</taxon>
        <taxon>Rhabditida</taxon>
        <taxon>Rhabditina</taxon>
        <taxon>Rhabditomorpha</taxon>
        <taxon>Rhabditoidea</taxon>
        <taxon>Rhabditidae</taxon>
        <taxon>Diploscapter</taxon>
    </lineage>
</organism>
<comment type="subcellular location">
    <subcellularLocation>
        <location evidence="2">Cytoplasm</location>
    </subcellularLocation>
</comment>
<evidence type="ECO:0000256" key="6">
    <source>
        <dbReference type="ARBA" id="ARBA00023002"/>
    </source>
</evidence>
<comment type="caution">
    <text evidence="12">The sequence shown here is derived from an EMBL/GenBank/DDBJ whole genome shotgun (WGS) entry which is preliminary data.</text>
</comment>